<accession>A0A6P5RER8</accession>
<dbReference type="KEGG" id="pavi:110747562"/>
<dbReference type="RefSeq" id="XP_021803405.1">
    <property type="nucleotide sequence ID" value="XM_021947713.1"/>
</dbReference>
<dbReference type="SMART" id="SM00468">
    <property type="entry name" value="PreSET"/>
    <property type="match status" value="1"/>
</dbReference>
<dbReference type="GO" id="GO:0008270">
    <property type="term" value="F:zinc ion binding"/>
    <property type="evidence" value="ECO:0007669"/>
    <property type="project" value="InterPro"/>
</dbReference>
<organism evidence="2 3">
    <name type="scientific">Prunus avium</name>
    <name type="common">Cherry</name>
    <name type="synonym">Cerasus avium</name>
    <dbReference type="NCBI Taxonomy" id="42229"/>
    <lineage>
        <taxon>Eukaryota</taxon>
        <taxon>Viridiplantae</taxon>
        <taxon>Streptophyta</taxon>
        <taxon>Embryophyta</taxon>
        <taxon>Tracheophyta</taxon>
        <taxon>Spermatophyta</taxon>
        <taxon>Magnoliopsida</taxon>
        <taxon>eudicotyledons</taxon>
        <taxon>Gunneridae</taxon>
        <taxon>Pentapetalae</taxon>
        <taxon>rosids</taxon>
        <taxon>fabids</taxon>
        <taxon>Rosales</taxon>
        <taxon>Rosaceae</taxon>
        <taxon>Amygdaloideae</taxon>
        <taxon>Amygdaleae</taxon>
        <taxon>Prunus</taxon>
    </lineage>
</organism>
<dbReference type="PANTHER" id="PTHR46450:SF24">
    <property type="entry name" value="HISTONE-LYSINE N-METHYLTRANSFERASE SUVR4"/>
    <property type="match status" value="1"/>
</dbReference>
<dbReference type="PANTHER" id="PTHR46450">
    <property type="entry name" value="INACTIVE HISTONE-LYSINE N-METHYLTRANSFERASE SUVR1-RELATED"/>
    <property type="match status" value="1"/>
</dbReference>
<dbReference type="GeneID" id="110747562"/>
<evidence type="ECO:0000259" key="1">
    <source>
        <dbReference type="SMART" id="SM00468"/>
    </source>
</evidence>
<sequence>MRIICFLIRKNLKTLKVLDSGNNFDPLRNCNTQLEESLNLIGEDSSSDFDEDGLKLLEVELLNTDNKDNVFDLPQFVSASYTPKGDLEMSMICHSSPQSDFCPLHFDEALEMVEETHIKSCRVEECFVETGTDSTFDESTAQDVLASKYDHLSFQSELILCKNLIKVIPHIPKHIAFGCYDGLQCLIGFARKDIENIFGETAKRFKVIQGRRSSKLCKVEADHNYHSSHGVIKSCVYIDDITRGEERMKVSLEDGRNAEDLPIYFYIPNNLVYKNAYVKFSLARISHEGCCSHCFGDCLTSPVPCVCAAETGGLFAYSPGGLVKVKFLEECISLKREPTQDRYLCNKKCGNRIVQQGIIVKLQ</sequence>
<gene>
    <name evidence="3" type="primary">LOC110747562</name>
</gene>
<dbReference type="GO" id="GO:0005634">
    <property type="term" value="C:nucleus"/>
    <property type="evidence" value="ECO:0007669"/>
    <property type="project" value="InterPro"/>
</dbReference>
<feature type="domain" description="Pre-SET" evidence="1">
    <location>
        <begin position="238"/>
        <end position="350"/>
    </location>
</feature>
<protein>
    <submittedName>
        <fullName evidence="3">Uncharacterized protein LOC110747562</fullName>
    </submittedName>
</protein>
<name>A0A6P5RER8_PRUAV</name>
<keyword evidence="2" id="KW-1185">Reference proteome</keyword>
<proteinExistence type="predicted"/>
<feature type="non-terminal residue" evidence="3">
    <location>
        <position position="363"/>
    </location>
</feature>
<dbReference type="InterPro" id="IPR007728">
    <property type="entry name" value="Pre-SET_dom"/>
</dbReference>
<dbReference type="GO" id="GO:0042054">
    <property type="term" value="F:histone methyltransferase activity"/>
    <property type="evidence" value="ECO:0007669"/>
    <property type="project" value="InterPro"/>
</dbReference>
<dbReference type="AlphaFoldDB" id="A0A6P5RER8"/>
<evidence type="ECO:0000313" key="3">
    <source>
        <dbReference type="RefSeq" id="XP_021803405.1"/>
    </source>
</evidence>
<dbReference type="InterPro" id="IPR046341">
    <property type="entry name" value="SET_dom_sf"/>
</dbReference>
<evidence type="ECO:0000313" key="2">
    <source>
        <dbReference type="Proteomes" id="UP000515124"/>
    </source>
</evidence>
<dbReference type="Gene3D" id="2.170.270.10">
    <property type="entry name" value="SET domain"/>
    <property type="match status" value="1"/>
</dbReference>
<dbReference type="Proteomes" id="UP000515124">
    <property type="component" value="Unplaced"/>
</dbReference>
<reference evidence="3" key="1">
    <citation type="submission" date="2025-08" db="UniProtKB">
        <authorList>
            <consortium name="RefSeq"/>
        </authorList>
    </citation>
    <scope>IDENTIFICATION</scope>
</reference>
<dbReference type="SUPFAM" id="SSF82199">
    <property type="entry name" value="SET domain"/>
    <property type="match status" value="1"/>
</dbReference>